<reference evidence="8 9" key="1">
    <citation type="submission" date="2023-08" db="EMBL/GenBank/DDBJ databases">
        <title>Black Yeasts Isolated from many extreme environments.</title>
        <authorList>
            <person name="Coleine C."/>
            <person name="Stajich J.E."/>
            <person name="Selbmann L."/>
        </authorList>
    </citation>
    <scope>NUCLEOTIDE SEQUENCE [LARGE SCALE GENOMIC DNA]</scope>
    <source>
        <strain evidence="8 9">CCFEE 6328</strain>
    </source>
</reference>
<feature type="compositionally biased region" description="Basic and acidic residues" evidence="5">
    <location>
        <begin position="338"/>
        <end position="358"/>
    </location>
</feature>
<comment type="caution">
    <text evidence="8">The sequence shown here is derived from an EMBL/GenBank/DDBJ whole genome shotgun (WGS) entry which is preliminary data.</text>
</comment>
<dbReference type="Gene3D" id="3.90.70.10">
    <property type="entry name" value="Cysteine proteinases"/>
    <property type="match status" value="1"/>
</dbReference>
<feature type="domain" description="RING-type" evidence="6">
    <location>
        <begin position="1386"/>
        <end position="1421"/>
    </location>
</feature>
<dbReference type="PANTHER" id="PTHR43215:SF14">
    <property type="entry name" value="RADIAL SPOKE HEAD 1 HOMOLOG"/>
    <property type="match status" value="1"/>
</dbReference>
<feature type="compositionally biased region" description="Acidic residues" evidence="5">
    <location>
        <begin position="153"/>
        <end position="165"/>
    </location>
</feature>
<feature type="compositionally biased region" description="Low complexity" evidence="5">
    <location>
        <begin position="309"/>
        <end position="322"/>
    </location>
</feature>
<gene>
    <name evidence="8" type="ORF">LTR69_006623</name>
</gene>
<keyword evidence="2" id="KW-0963">Cytoplasm</keyword>
<feature type="region of interest" description="Disordered" evidence="5">
    <location>
        <begin position="1"/>
        <end position="20"/>
    </location>
</feature>
<dbReference type="Pfam" id="PF13920">
    <property type="entry name" value="zf-C3HC4_3"/>
    <property type="match status" value="1"/>
</dbReference>
<dbReference type="SUPFAM" id="SSF54001">
    <property type="entry name" value="Cysteine proteinases"/>
    <property type="match status" value="1"/>
</dbReference>
<dbReference type="InterPro" id="IPR001841">
    <property type="entry name" value="Znf_RING"/>
</dbReference>
<dbReference type="Pfam" id="PF00443">
    <property type="entry name" value="UCH"/>
    <property type="match status" value="1"/>
</dbReference>
<feature type="compositionally biased region" description="Polar residues" evidence="5">
    <location>
        <begin position="58"/>
        <end position="68"/>
    </location>
</feature>
<evidence type="ECO:0000313" key="8">
    <source>
        <dbReference type="EMBL" id="KAK5058219.1"/>
    </source>
</evidence>
<keyword evidence="4" id="KW-0479">Metal-binding</keyword>
<feature type="region of interest" description="Disordered" evidence="5">
    <location>
        <begin position="1075"/>
        <end position="1095"/>
    </location>
</feature>
<dbReference type="SUPFAM" id="SSF82185">
    <property type="entry name" value="Histone H3 K4-specific methyltransferase SET7/9 N-terminal domain"/>
    <property type="match status" value="1"/>
</dbReference>
<feature type="compositionally biased region" description="Basic and acidic residues" evidence="5">
    <location>
        <begin position="120"/>
        <end position="133"/>
    </location>
</feature>
<sequence length="1433" mass="158111">MASTQTSPILIQIPSPAHRLSPEVSVVSISAFTSDSALQTAPRPAGQSHPHPHPSQPRTGSEPPTSTLEMADTPMADAPPAGAEPQSEQQVESELSEGNSEQPFESQPAEPVVSEASSQEVERDPPLDDRSSEEVPTSPATPVPEDRPPEWTTWEDDLSTPTEDEMAEIGLRESRGQELNALDVPSVEKRIYQDVDDPEQRPVKKLRLSWVIRGVRGTREKPNNARVMLSPAAQVDGKYWQIKFYPRGNKSVSLSAYIKCSQHPPKSDIAYPDGSFSFLQGPPDADLRDEAPSSHTVYTQAVASESKNDTSSSSESDSASDASKQDSMDGEGSTDSSQADKEESSDVKSTKDKEEDWRVPAQLGMVMYNPEEPRTCHVMSSEHQFAKSNDDWGWTNFVGPWSEVHMRGHLQRAPLLRNDTIAIDAYIRIFDDPTQALWWHSSDAENHWNSKSLTGYFPMGTPPLYHSPAVAGMTAWLLLAPFRRILQEVDAGAVDSGVIDAGVVDASGVDASRVDASGVDASRVDASGVDASGVDASGVDAGGVDAGGWRWDCLVRPRPFISQLQMILFLMRHLRDDRETYVDVYPAIQTIKELGEIHNDVKTFWEVFRRAIELELEGNNEALKALSAIFDTPDGPFSLPLLPVQGVDDIQQGLAQVLADKGFTGQLPDFLPLPLGRERFDKTSREWKLLHNRVILNEELDMSDFNLISDHAKYTLYGFMVHVGERNSGKFYTVLRPGGPGTKWLAFEDGDGNKVFSYTKKRIQSFEGLEGQALKDFTSTRETAYMAMYIKTSRLGEYLIGKLEPYKFPDSLLSQLAGQASGGEFANDNLPVDPEQFTVELYSDESTVGREGLLNIFDVKRHAQQQGLTYTMSVCKGTTYQDLRQQLIKKLKLEIGDAKKLRLFSLDFSGLGNYMPRCLQPVDMKGRLRYNRTSKQPLSLWFTVLRNEEDVNLFGLPDRALPAEADEDGGPPQPDVVGEQVAAADEDGGPPQPDVVGEQVSAADEEQASIQAAVAADVARIPAAGEQPFSQVTEMQDLDTPMQLEFPPPTAEESLTASVPHGHLIDAAAHDGPEAMEITTGNDHTQESSVEPGSTLSSLEQDIIADAIARAAGSGEALVDISAYYSTIPVPDAAEASNESSEPVQVVQGPVDDVYGCLQVFNVAKQNFYVRETFFARSEEKIKPFVRQRMGFAADQEFNVWYRDSAAHGYPVSSEDTFKDRDFPNGCDLIVGEQISEPDLKSLEKEGKFSDPFELSQYLRMVTRRHPVRSLTTTEPIELADFGTDYYKGSLVNGRKHGDDCLWISAGGNTYEGPLICNKKCGKGGRMTYRNGDTYEGNWDEDERHGHGTFVEKRTGNKYVGGFECGKRWGMGTTYWQVADEQAELCQICCEQAIDALFFDCGHVCSCVECAKQCEICPICRKTVKQVVKMFRA</sequence>
<evidence type="ECO:0000256" key="1">
    <source>
        <dbReference type="ARBA" id="ARBA00004496"/>
    </source>
</evidence>
<evidence type="ECO:0000256" key="3">
    <source>
        <dbReference type="ARBA" id="ARBA00022737"/>
    </source>
</evidence>
<evidence type="ECO:0000256" key="4">
    <source>
        <dbReference type="PROSITE-ProRule" id="PRU00175"/>
    </source>
</evidence>
<name>A0ABR0J9D5_9EURO</name>
<feature type="compositionally biased region" description="Low complexity" evidence="5">
    <location>
        <begin position="70"/>
        <end position="97"/>
    </location>
</feature>
<evidence type="ECO:0000313" key="9">
    <source>
        <dbReference type="Proteomes" id="UP001345691"/>
    </source>
</evidence>
<feature type="region of interest" description="Disordered" evidence="5">
    <location>
        <begin position="262"/>
        <end position="360"/>
    </location>
</feature>
<dbReference type="InterPro" id="IPR002083">
    <property type="entry name" value="MATH/TRAF_dom"/>
</dbReference>
<dbReference type="InterPro" id="IPR001394">
    <property type="entry name" value="Peptidase_C19_UCH"/>
</dbReference>
<dbReference type="InterPro" id="IPR013083">
    <property type="entry name" value="Znf_RING/FYVE/PHD"/>
</dbReference>
<keyword evidence="4" id="KW-0863">Zinc-finger</keyword>
<dbReference type="SUPFAM" id="SSF49599">
    <property type="entry name" value="TRAF domain-like"/>
    <property type="match status" value="1"/>
</dbReference>
<dbReference type="InterPro" id="IPR038765">
    <property type="entry name" value="Papain-like_cys_pep_sf"/>
</dbReference>
<dbReference type="Proteomes" id="UP001345691">
    <property type="component" value="Unassembled WGS sequence"/>
</dbReference>
<keyword evidence="9" id="KW-1185">Reference proteome</keyword>
<dbReference type="PROSITE" id="PS50089">
    <property type="entry name" value="ZF_RING_2"/>
    <property type="match status" value="1"/>
</dbReference>
<organism evidence="8 9">
    <name type="scientific">Exophiala sideris</name>
    <dbReference type="NCBI Taxonomy" id="1016849"/>
    <lineage>
        <taxon>Eukaryota</taxon>
        <taxon>Fungi</taxon>
        <taxon>Dikarya</taxon>
        <taxon>Ascomycota</taxon>
        <taxon>Pezizomycotina</taxon>
        <taxon>Eurotiomycetes</taxon>
        <taxon>Chaetothyriomycetidae</taxon>
        <taxon>Chaetothyriales</taxon>
        <taxon>Herpotrichiellaceae</taxon>
        <taxon>Exophiala</taxon>
    </lineage>
</organism>
<evidence type="ECO:0000256" key="5">
    <source>
        <dbReference type="SAM" id="MobiDB-lite"/>
    </source>
</evidence>
<dbReference type="InterPro" id="IPR008974">
    <property type="entry name" value="TRAF-like"/>
</dbReference>
<proteinExistence type="predicted"/>
<feature type="domain" description="MATH" evidence="7">
    <location>
        <begin position="205"/>
        <end position="427"/>
    </location>
</feature>
<dbReference type="Gene3D" id="2.60.210.10">
    <property type="entry name" value="Apoptosis, Tumor Necrosis Factor Receptor Associated Protein 2, Chain A"/>
    <property type="match status" value="1"/>
</dbReference>
<keyword evidence="4" id="KW-0862">Zinc</keyword>
<evidence type="ECO:0000259" key="7">
    <source>
        <dbReference type="PROSITE" id="PS50144"/>
    </source>
</evidence>
<comment type="subcellular location">
    <subcellularLocation>
        <location evidence="1">Cytoplasm</location>
    </subcellularLocation>
</comment>
<keyword evidence="3" id="KW-0677">Repeat</keyword>
<protein>
    <recommendedName>
        <fullName evidence="10">RING-type domain-containing protein</fullName>
    </recommendedName>
</protein>
<evidence type="ECO:0000259" key="6">
    <source>
        <dbReference type="PROSITE" id="PS50089"/>
    </source>
</evidence>
<dbReference type="SMART" id="SM00698">
    <property type="entry name" value="MORN"/>
    <property type="match status" value="4"/>
</dbReference>
<feature type="compositionally biased region" description="Polar residues" evidence="5">
    <location>
        <begin position="1079"/>
        <end position="1095"/>
    </location>
</feature>
<dbReference type="Gene3D" id="3.30.40.10">
    <property type="entry name" value="Zinc/RING finger domain, C3HC4 (zinc finger)"/>
    <property type="match status" value="1"/>
</dbReference>
<dbReference type="PROSITE" id="PS50144">
    <property type="entry name" value="MATH"/>
    <property type="match status" value="1"/>
</dbReference>
<feature type="region of interest" description="Disordered" evidence="5">
    <location>
        <begin position="35"/>
        <end position="165"/>
    </location>
</feature>
<dbReference type="PANTHER" id="PTHR43215">
    <property type="entry name" value="RADIAL SPOKE HEAD 1 HOMOLOG"/>
    <property type="match status" value="1"/>
</dbReference>
<evidence type="ECO:0000256" key="2">
    <source>
        <dbReference type="ARBA" id="ARBA00022490"/>
    </source>
</evidence>
<dbReference type="InterPro" id="IPR003409">
    <property type="entry name" value="MORN"/>
</dbReference>
<feature type="compositionally biased region" description="Polar residues" evidence="5">
    <location>
        <begin position="293"/>
        <end position="303"/>
    </location>
</feature>
<evidence type="ECO:0008006" key="10">
    <source>
        <dbReference type="Google" id="ProtNLM"/>
    </source>
</evidence>
<dbReference type="EMBL" id="JAVRRF010000014">
    <property type="protein sequence ID" value="KAK5058219.1"/>
    <property type="molecule type" value="Genomic_DNA"/>
</dbReference>
<accession>A0ABR0J9D5</accession>